<evidence type="ECO:0000256" key="1">
    <source>
        <dbReference type="SAM" id="MobiDB-lite"/>
    </source>
</evidence>
<protein>
    <submittedName>
        <fullName evidence="3">Uncharacterized protein</fullName>
    </submittedName>
</protein>
<gene>
    <name evidence="3" type="ORF">SK128_009722</name>
</gene>
<dbReference type="AlphaFoldDB" id="A0AAN8XNZ2"/>
<proteinExistence type="predicted"/>
<accession>A0AAN8XNZ2</accession>
<keyword evidence="2" id="KW-0732">Signal</keyword>
<comment type="caution">
    <text evidence="3">The sequence shown here is derived from an EMBL/GenBank/DDBJ whole genome shotgun (WGS) entry which is preliminary data.</text>
</comment>
<organism evidence="3 4">
    <name type="scientific">Halocaridina rubra</name>
    <name type="common">Hawaiian red shrimp</name>
    <dbReference type="NCBI Taxonomy" id="373956"/>
    <lineage>
        <taxon>Eukaryota</taxon>
        <taxon>Metazoa</taxon>
        <taxon>Ecdysozoa</taxon>
        <taxon>Arthropoda</taxon>
        <taxon>Crustacea</taxon>
        <taxon>Multicrustacea</taxon>
        <taxon>Malacostraca</taxon>
        <taxon>Eumalacostraca</taxon>
        <taxon>Eucarida</taxon>
        <taxon>Decapoda</taxon>
        <taxon>Pleocyemata</taxon>
        <taxon>Caridea</taxon>
        <taxon>Atyoidea</taxon>
        <taxon>Atyidae</taxon>
        <taxon>Halocaridina</taxon>
    </lineage>
</organism>
<feature type="region of interest" description="Disordered" evidence="1">
    <location>
        <begin position="89"/>
        <end position="111"/>
    </location>
</feature>
<sequence>MTVHMQPITTLIVVSLLLPSSRSIEPLYHAFGPLKDAFGDQFPHLELLSQRGLSKTPQQPSTGNVETGASFISRKEDVTSEESFGFMPSALVPGTDLPTSSPRPTLSKESHTTTSFNLDTFTFNRNNTRRVDDIFSVLSDVSIHHPPNAIEPKENLEDNQIPSRVESHPTNDFTKKILLAVKNVENVLSTMSFMKGLYQRKKQDLKPQNSNSSATAAAIDSVLDLFLDVPSLEGIRTAGLTATSEEEFLDHLSSVLLGAESRSSALTLDPVTVIALLTLAAYLIRAVYQIITVTGRSLDVSDGNMNLGSSDLPDAMVQLYKRLSNSTFDYSKDERVAREIKEELVNLGDMAAVIKLYRAGENTCVKEFLCQEAQYRPLKSLTPSDILVGGISYYYGKPGLSRYIDGALLSDRDATCTSRRNKGYLCSSHTLNDAISLKRIFSSAAGKVVELFTKYNKWL</sequence>
<name>A0AAN8XNZ2_HALRR</name>
<keyword evidence="4" id="KW-1185">Reference proteome</keyword>
<reference evidence="3 4" key="1">
    <citation type="submission" date="2023-11" db="EMBL/GenBank/DDBJ databases">
        <title>Halocaridina rubra genome assembly.</title>
        <authorList>
            <person name="Smith C."/>
        </authorList>
    </citation>
    <scope>NUCLEOTIDE SEQUENCE [LARGE SCALE GENOMIC DNA]</scope>
    <source>
        <strain evidence="3">EP-1</strain>
        <tissue evidence="3">Whole</tissue>
    </source>
</reference>
<dbReference type="EMBL" id="JAXCGZ010001917">
    <property type="protein sequence ID" value="KAK7085053.1"/>
    <property type="molecule type" value="Genomic_DNA"/>
</dbReference>
<feature type="signal peptide" evidence="2">
    <location>
        <begin position="1"/>
        <end position="23"/>
    </location>
</feature>
<evidence type="ECO:0000313" key="3">
    <source>
        <dbReference type="EMBL" id="KAK7085053.1"/>
    </source>
</evidence>
<dbReference type="Proteomes" id="UP001381693">
    <property type="component" value="Unassembled WGS sequence"/>
</dbReference>
<feature type="chain" id="PRO_5042831319" evidence="2">
    <location>
        <begin position="24"/>
        <end position="459"/>
    </location>
</feature>
<evidence type="ECO:0000313" key="4">
    <source>
        <dbReference type="Proteomes" id="UP001381693"/>
    </source>
</evidence>
<evidence type="ECO:0000256" key="2">
    <source>
        <dbReference type="SAM" id="SignalP"/>
    </source>
</evidence>